<accession>A0ACB7Y855</accession>
<dbReference type="Proteomes" id="UP000828048">
    <property type="component" value="Chromosome 7"/>
</dbReference>
<protein>
    <submittedName>
        <fullName evidence="1">Uncharacterized protein</fullName>
    </submittedName>
</protein>
<name>A0ACB7Y855_9ERIC</name>
<dbReference type="EMBL" id="CM037157">
    <property type="protein sequence ID" value="KAH7849738.1"/>
    <property type="molecule type" value="Genomic_DNA"/>
</dbReference>
<proteinExistence type="predicted"/>
<comment type="caution">
    <text evidence="1">The sequence shown here is derived from an EMBL/GenBank/DDBJ whole genome shotgun (WGS) entry which is preliminary data.</text>
</comment>
<reference evidence="1 2" key="1">
    <citation type="journal article" date="2021" name="Hortic Res">
        <title>High-quality reference genome and annotation aids understanding of berry development for evergreen blueberry (Vaccinium darrowii).</title>
        <authorList>
            <person name="Yu J."/>
            <person name="Hulse-Kemp A.M."/>
            <person name="Babiker E."/>
            <person name="Staton M."/>
        </authorList>
    </citation>
    <scope>NUCLEOTIDE SEQUENCE [LARGE SCALE GENOMIC DNA]</scope>
    <source>
        <strain evidence="2">cv. NJ 8807/NJ 8810</strain>
        <tissue evidence="1">Young leaf</tissue>
    </source>
</reference>
<keyword evidence="2" id="KW-1185">Reference proteome</keyword>
<organism evidence="1 2">
    <name type="scientific">Vaccinium darrowii</name>
    <dbReference type="NCBI Taxonomy" id="229202"/>
    <lineage>
        <taxon>Eukaryota</taxon>
        <taxon>Viridiplantae</taxon>
        <taxon>Streptophyta</taxon>
        <taxon>Embryophyta</taxon>
        <taxon>Tracheophyta</taxon>
        <taxon>Spermatophyta</taxon>
        <taxon>Magnoliopsida</taxon>
        <taxon>eudicotyledons</taxon>
        <taxon>Gunneridae</taxon>
        <taxon>Pentapetalae</taxon>
        <taxon>asterids</taxon>
        <taxon>Ericales</taxon>
        <taxon>Ericaceae</taxon>
        <taxon>Vaccinioideae</taxon>
        <taxon>Vaccinieae</taxon>
        <taxon>Vaccinium</taxon>
    </lineage>
</organism>
<evidence type="ECO:0000313" key="2">
    <source>
        <dbReference type="Proteomes" id="UP000828048"/>
    </source>
</evidence>
<sequence length="297" mass="32193">MLNAEDLQLSQDFTSEHDVTSVLVATHGNSSGQKVINPTEEQVSFVKMNVPMLSQFDVSAQSGKGFRGGRFPREPCGICGRTNHITNYCYYRNQVPQVDQTSIQWKSGVAQSYSWVYAGQNGVLVPPQFQVSGNMNGFSMPQPSHIAQSYQNSGPIIQKVPSAICGGYVSGNTVGNNQGMHQPQSQFVAPQAHFTGAYNMHYMTPSISRVSNASQMATHTGVSNGMSQQPAAGQSSVGSVGGVSQQPWIGVMKAFRSRRKASADGGYDVSNTANEWAVVMATFLSRFRYSLLRPTMN</sequence>
<gene>
    <name evidence="1" type="ORF">Vadar_022336</name>
</gene>
<evidence type="ECO:0000313" key="1">
    <source>
        <dbReference type="EMBL" id="KAH7849738.1"/>
    </source>
</evidence>